<feature type="compositionally biased region" description="Polar residues" evidence="1">
    <location>
        <begin position="38"/>
        <end position="47"/>
    </location>
</feature>
<evidence type="ECO:0000256" key="1">
    <source>
        <dbReference type="SAM" id="MobiDB-lite"/>
    </source>
</evidence>
<organism evidence="2 3">
    <name type="scientific">Jannaschia donghaensis</name>
    <dbReference type="NCBI Taxonomy" id="420998"/>
    <lineage>
        <taxon>Bacteria</taxon>
        <taxon>Pseudomonadati</taxon>
        <taxon>Pseudomonadota</taxon>
        <taxon>Alphaproteobacteria</taxon>
        <taxon>Rhodobacterales</taxon>
        <taxon>Roseobacteraceae</taxon>
        <taxon>Jannaschia</taxon>
    </lineage>
</organism>
<proteinExistence type="predicted"/>
<feature type="region of interest" description="Disordered" evidence="1">
    <location>
        <begin position="18"/>
        <end position="47"/>
    </location>
</feature>
<dbReference type="STRING" id="420998.JDO7802_00635"/>
<protein>
    <submittedName>
        <fullName evidence="2">Uncharacterized protein</fullName>
    </submittedName>
</protein>
<evidence type="ECO:0000313" key="3">
    <source>
        <dbReference type="Proteomes" id="UP000049222"/>
    </source>
</evidence>
<dbReference type="RefSeq" id="WP_187298084.1">
    <property type="nucleotide sequence ID" value="NZ_CXSU01000005.1"/>
</dbReference>
<dbReference type="EMBL" id="CXSU01000005">
    <property type="protein sequence ID" value="CTQ48631.1"/>
    <property type="molecule type" value="Genomic_DNA"/>
</dbReference>
<gene>
    <name evidence="2" type="ORF">JDO7802_00635</name>
</gene>
<dbReference type="Proteomes" id="UP000049222">
    <property type="component" value="Unassembled WGS sequence"/>
</dbReference>
<name>A0A0M6YE61_9RHOB</name>
<keyword evidence="3" id="KW-1185">Reference proteome</keyword>
<dbReference type="AlphaFoldDB" id="A0A0M6YE61"/>
<accession>A0A0M6YE61</accession>
<reference evidence="2 3" key="1">
    <citation type="submission" date="2015-07" db="EMBL/GenBank/DDBJ databases">
        <authorList>
            <person name="Noorani M."/>
        </authorList>
    </citation>
    <scope>NUCLEOTIDE SEQUENCE [LARGE SCALE GENOMIC DNA]</scope>
    <source>
        <strain evidence="2 3">CECT 7802</strain>
    </source>
</reference>
<evidence type="ECO:0000313" key="2">
    <source>
        <dbReference type="EMBL" id="CTQ48631.1"/>
    </source>
</evidence>
<sequence length="47" mass="5432">MSRQTWMDRTIEAARDADVQMPWTRRRPAPLVLPEQVPAQQTAARQA</sequence>